<accession>A0ABU2SX76</accession>
<gene>
    <name evidence="2" type="ORF">RM609_30745</name>
</gene>
<sequence>MSDGRQARSKSATMRMFGVVLQAVRRRAGVSREQLAEAAKYSVDMICSVEQGRRQPSIKLIDAAEELCDGGGLLREAAKHIVQNKFPDWFEAYERYEAECAQLGIYENHVIPGLFQTEDYARAVFRSSRPILDEEQIEERVAARMERQRLLERNPIPVISAVIEQVTLERWIGGKEVMRGQLRHLLQVAERRNVDLQVMPTKRETHVGLAGPMYLVETQDEQRLVYFEGQKGSVLHSGSKEVSALNMRYAILRSQALTPEDSVSLVEKMLGEL</sequence>
<feature type="domain" description="HTH cro/C1-type" evidence="1">
    <location>
        <begin position="21"/>
        <end position="61"/>
    </location>
</feature>
<dbReference type="EMBL" id="JAVRFI010000030">
    <property type="protein sequence ID" value="MDT0453430.1"/>
    <property type="molecule type" value="Genomic_DNA"/>
</dbReference>
<evidence type="ECO:0000313" key="2">
    <source>
        <dbReference type="EMBL" id="MDT0453430.1"/>
    </source>
</evidence>
<dbReference type="RefSeq" id="WP_311615291.1">
    <property type="nucleotide sequence ID" value="NZ_JAVRFI010000030.1"/>
</dbReference>
<organism evidence="2 3">
    <name type="scientific">Streptomyces hesseae</name>
    <dbReference type="NCBI Taxonomy" id="3075519"/>
    <lineage>
        <taxon>Bacteria</taxon>
        <taxon>Bacillati</taxon>
        <taxon>Actinomycetota</taxon>
        <taxon>Actinomycetes</taxon>
        <taxon>Kitasatosporales</taxon>
        <taxon>Streptomycetaceae</taxon>
        <taxon>Streptomyces</taxon>
    </lineage>
</organism>
<dbReference type="CDD" id="cd00093">
    <property type="entry name" value="HTH_XRE"/>
    <property type="match status" value="1"/>
</dbReference>
<comment type="caution">
    <text evidence="2">The sequence shown here is derived from an EMBL/GenBank/DDBJ whole genome shotgun (WGS) entry which is preliminary data.</text>
</comment>
<dbReference type="InterPro" id="IPR043917">
    <property type="entry name" value="DUF5753"/>
</dbReference>
<keyword evidence="3" id="KW-1185">Reference proteome</keyword>
<dbReference type="SMART" id="SM00530">
    <property type="entry name" value="HTH_XRE"/>
    <property type="match status" value="1"/>
</dbReference>
<dbReference type="Pfam" id="PF19054">
    <property type="entry name" value="DUF5753"/>
    <property type="match status" value="1"/>
</dbReference>
<dbReference type="Gene3D" id="1.10.260.40">
    <property type="entry name" value="lambda repressor-like DNA-binding domains"/>
    <property type="match status" value="1"/>
</dbReference>
<dbReference type="InterPro" id="IPR010982">
    <property type="entry name" value="Lambda_DNA-bd_dom_sf"/>
</dbReference>
<name>A0ABU2SX76_9ACTN</name>
<dbReference type="PROSITE" id="PS50943">
    <property type="entry name" value="HTH_CROC1"/>
    <property type="match status" value="1"/>
</dbReference>
<evidence type="ECO:0000259" key="1">
    <source>
        <dbReference type="PROSITE" id="PS50943"/>
    </source>
</evidence>
<proteinExistence type="predicted"/>
<evidence type="ECO:0000313" key="3">
    <source>
        <dbReference type="Proteomes" id="UP001180531"/>
    </source>
</evidence>
<dbReference type="InterPro" id="IPR001387">
    <property type="entry name" value="Cro/C1-type_HTH"/>
</dbReference>
<dbReference type="Proteomes" id="UP001180531">
    <property type="component" value="Unassembled WGS sequence"/>
</dbReference>
<dbReference type="Pfam" id="PF13560">
    <property type="entry name" value="HTH_31"/>
    <property type="match status" value="1"/>
</dbReference>
<reference evidence="2" key="1">
    <citation type="submission" date="2024-05" db="EMBL/GenBank/DDBJ databases">
        <title>30 novel species of actinomycetes from the DSMZ collection.</title>
        <authorList>
            <person name="Nouioui I."/>
        </authorList>
    </citation>
    <scope>NUCLEOTIDE SEQUENCE</scope>
    <source>
        <strain evidence="2">DSM 40473</strain>
    </source>
</reference>
<dbReference type="SUPFAM" id="SSF47413">
    <property type="entry name" value="lambda repressor-like DNA-binding domains"/>
    <property type="match status" value="1"/>
</dbReference>
<protein>
    <submittedName>
        <fullName evidence="2">Helix-turn-helix transcriptional regulator</fullName>
    </submittedName>
</protein>